<proteinExistence type="predicted"/>
<organism evidence="1 2">
    <name type="scientific">Brachionus plicatilis</name>
    <name type="common">Marine rotifer</name>
    <name type="synonym">Brachionus muelleri</name>
    <dbReference type="NCBI Taxonomy" id="10195"/>
    <lineage>
        <taxon>Eukaryota</taxon>
        <taxon>Metazoa</taxon>
        <taxon>Spiralia</taxon>
        <taxon>Gnathifera</taxon>
        <taxon>Rotifera</taxon>
        <taxon>Eurotatoria</taxon>
        <taxon>Monogononta</taxon>
        <taxon>Pseudotrocha</taxon>
        <taxon>Ploima</taxon>
        <taxon>Brachionidae</taxon>
        <taxon>Brachionus</taxon>
    </lineage>
</organism>
<dbReference type="Proteomes" id="UP000276133">
    <property type="component" value="Unassembled WGS sequence"/>
</dbReference>
<comment type="caution">
    <text evidence="1">The sequence shown here is derived from an EMBL/GenBank/DDBJ whole genome shotgun (WGS) entry which is preliminary data.</text>
</comment>
<protein>
    <submittedName>
        <fullName evidence="1">Uncharacterized protein</fullName>
    </submittedName>
</protein>
<accession>A0A3M7RCK5</accession>
<dbReference type="EMBL" id="REGN01003702">
    <property type="protein sequence ID" value="RNA21260.1"/>
    <property type="molecule type" value="Genomic_DNA"/>
</dbReference>
<sequence>LKFTITFIFNRNRSTELQISQIKKISPIRGLILENEAYKNAKERRDSKIAITQWSRVFDIS</sequence>
<feature type="non-terminal residue" evidence="1">
    <location>
        <position position="1"/>
    </location>
</feature>
<gene>
    <name evidence="1" type="ORF">BpHYR1_002810</name>
</gene>
<evidence type="ECO:0000313" key="2">
    <source>
        <dbReference type="Proteomes" id="UP000276133"/>
    </source>
</evidence>
<name>A0A3M7RCK5_BRAPC</name>
<dbReference type="AlphaFoldDB" id="A0A3M7RCK5"/>
<reference evidence="1 2" key="1">
    <citation type="journal article" date="2018" name="Sci. Rep.">
        <title>Genomic signatures of local adaptation to the degree of environmental predictability in rotifers.</title>
        <authorList>
            <person name="Franch-Gras L."/>
            <person name="Hahn C."/>
            <person name="Garcia-Roger E.M."/>
            <person name="Carmona M.J."/>
            <person name="Serra M."/>
            <person name="Gomez A."/>
        </authorList>
    </citation>
    <scope>NUCLEOTIDE SEQUENCE [LARGE SCALE GENOMIC DNA]</scope>
    <source>
        <strain evidence="1">HYR1</strain>
    </source>
</reference>
<keyword evidence="2" id="KW-1185">Reference proteome</keyword>
<evidence type="ECO:0000313" key="1">
    <source>
        <dbReference type="EMBL" id="RNA21260.1"/>
    </source>
</evidence>